<accession>A0A9P6H7P2</accession>
<dbReference type="EMBL" id="WIUZ02000015">
    <property type="protein sequence ID" value="KAF9780987.1"/>
    <property type="molecule type" value="Genomic_DNA"/>
</dbReference>
<dbReference type="Pfam" id="PF18759">
    <property type="entry name" value="Plavaka"/>
    <property type="match status" value="1"/>
</dbReference>
<feature type="compositionally biased region" description="Acidic residues" evidence="1">
    <location>
        <begin position="278"/>
        <end position="290"/>
    </location>
</feature>
<organism evidence="2 3">
    <name type="scientific">Thelephora terrestris</name>
    <dbReference type="NCBI Taxonomy" id="56493"/>
    <lineage>
        <taxon>Eukaryota</taxon>
        <taxon>Fungi</taxon>
        <taxon>Dikarya</taxon>
        <taxon>Basidiomycota</taxon>
        <taxon>Agaricomycotina</taxon>
        <taxon>Agaricomycetes</taxon>
        <taxon>Thelephorales</taxon>
        <taxon>Thelephoraceae</taxon>
        <taxon>Thelephora</taxon>
    </lineage>
</organism>
<dbReference type="AlphaFoldDB" id="A0A9P6H7P2"/>
<reference evidence="2" key="2">
    <citation type="submission" date="2020-11" db="EMBL/GenBank/DDBJ databases">
        <authorList>
            <consortium name="DOE Joint Genome Institute"/>
            <person name="Kuo A."/>
            <person name="Miyauchi S."/>
            <person name="Kiss E."/>
            <person name="Drula E."/>
            <person name="Kohler A."/>
            <person name="Sanchez-Garcia M."/>
            <person name="Andreopoulos B."/>
            <person name="Barry K.W."/>
            <person name="Bonito G."/>
            <person name="Buee M."/>
            <person name="Carver A."/>
            <person name="Chen C."/>
            <person name="Cichocki N."/>
            <person name="Clum A."/>
            <person name="Culley D."/>
            <person name="Crous P.W."/>
            <person name="Fauchery L."/>
            <person name="Girlanda M."/>
            <person name="Hayes R."/>
            <person name="Keri Z."/>
            <person name="Labutti K."/>
            <person name="Lipzen A."/>
            <person name="Lombard V."/>
            <person name="Magnuson J."/>
            <person name="Maillard F."/>
            <person name="Morin E."/>
            <person name="Murat C."/>
            <person name="Nolan M."/>
            <person name="Ohm R."/>
            <person name="Pangilinan J."/>
            <person name="Pereira M."/>
            <person name="Perotto S."/>
            <person name="Peter M."/>
            <person name="Riley R."/>
            <person name="Sitrit Y."/>
            <person name="Stielow B."/>
            <person name="Szollosi G."/>
            <person name="Zifcakova L."/>
            <person name="Stursova M."/>
            <person name="Spatafora J.W."/>
            <person name="Tedersoo L."/>
            <person name="Vaario L.-M."/>
            <person name="Yamada A."/>
            <person name="Yan M."/>
            <person name="Wang P."/>
            <person name="Xu J."/>
            <person name="Bruns T."/>
            <person name="Baldrian P."/>
            <person name="Vilgalys R."/>
            <person name="Henrissat B."/>
            <person name="Grigoriev I.V."/>
            <person name="Hibbett D."/>
            <person name="Nagy L.G."/>
            <person name="Martin F.M."/>
        </authorList>
    </citation>
    <scope>NUCLEOTIDE SEQUENCE</scope>
    <source>
        <strain evidence="2">UH-Tt-Lm1</strain>
    </source>
</reference>
<gene>
    <name evidence="2" type="ORF">BJ322DRAFT_1112381</name>
</gene>
<protein>
    <submittedName>
        <fullName evidence="2">Uncharacterized protein</fullName>
    </submittedName>
</protein>
<keyword evidence="3" id="KW-1185">Reference proteome</keyword>
<feature type="region of interest" description="Disordered" evidence="1">
    <location>
        <begin position="254"/>
        <end position="293"/>
    </location>
</feature>
<comment type="caution">
    <text evidence="2">The sequence shown here is derived from an EMBL/GenBank/DDBJ whole genome shotgun (WGS) entry which is preliminary data.</text>
</comment>
<reference evidence="2" key="1">
    <citation type="journal article" date="2020" name="Nat. Commun.">
        <title>Large-scale genome sequencing of mycorrhizal fungi provides insights into the early evolution of symbiotic traits.</title>
        <authorList>
            <person name="Miyauchi S."/>
            <person name="Kiss E."/>
            <person name="Kuo A."/>
            <person name="Drula E."/>
            <person name="Kohler A."/>
            <person name="Sanchez-Garcia M."/>
            <person name="Morin E."/>
            <person name="Andreopoulos B."/>
            <person name="Barry K.W."/>
            <person name="Bonito G."/>
            <person name="Buee M."/>
            <person name="Carver A."/>
            <person name="Chen C."/>
            <person name="Cichocki N."/>
            <person name="Clum A."/>
            <person name="Culley D."/>
            <person name="Crous P.W."/>
            <person name="Fauchery L."/>
            <person name="Girlanda M."/>
            <person name="Hayes R.D."/>
            <person name="Keri Z."/>
            <person name="LaButti K."/>
            <person name="Lipzen A."/>
            <person name="Lombard V."/>
            <person name="Magnuson J."/>
            <person name="Maillard F."/>
            <person name="Murat C."/>
            <person name="Nolan M."/>
            <person name="Ohm R.A."/>
            <person name="Pangilinan J."/>
            <person name="Pereira M.F."/>
            <person name="Perotto S."/>
            <person name="Peter M."/>
            <person name="Pfister S."/>
            <person name="Riley R."/>
            <person name="Sitrit Y."/>
            <person name="Stielow J.B."/>
            <person name="Szollosi G."/>
            <person name="Zifcakova L."/>
            <person name="Stursova M."/>
            <person name="Spatafora J.W."/>
            <person name="Tedersoo L."/>
            <person name="Vaario L.M."/>
            <person name="Yamada A."/>
            <person name="Yan M."/>
            <person name="Wang P."/>
            <person name="Xu J."/>
            <person name="Bruns T."/>
            <person name="Baldrian P."/>
            <person name="Vilgalys R."/>
            <person name="Dunand C."/>
            <person name="Henrissat B."/>
            <person name="Grigoriev I.V."/>
            <person name="Hibbett D."/>
            <person name="Nagy L.G."/>
            <person name="Martin F.M."/>
        </authorList>
    </citation>
    <scope>NUCLEOTIDE SEQUENCE</scope>
    <source>
        <strain evidence="2">UH-Tt-Lm1</strain>
    </source>
</reference>
<evidence type="ECO:0000256" key="1">
    <source>
        <dbReference type="SAM" id="MobiDB-lite"/>
    </source>
</evidence>
<dbReference type="OrthoDB" id="3187773at2759"/>
<dbReference type="Proteomes" id="UP000736335">
    <property type="component" value="Unassembled WGS sequence"/>
</dbReference>
<dbReference type="InterPro" id="IPR041078">
    <property type="entry name" value="Plavaka"/>
</dbReference>
<evidence type="ECO:0000313" key="2">
    <source>
        <dbReference type="EMBL" id="KAF9780987.1"/>
    </source>
</evidence>
<evidence type="ECO:0000313" key="3">
    <source>
        <dbReference type="Proteomes" id="UP000736335"/>
    </source>
</evidence>
<name>A0A9P6H7P2_9AGAM</name>
<proteinExistence type="predicted"/>
<sequence length="501" mass="55867">MSHESRPDLLMFGHTLRLPLVRDAVTAYRQQGMMYGFLSLASPKEAFKKPFTTQFPRADIYELLTPDLLHQAIKGTFKDHLITWVEEYLKLEYGPSRGSEILNEVNQRFAFTLINPSLTLTSSPELPLSLYSLDFAGSNKVFVTSLEGFVPIDIIKALMSFLDFSPSINSTTTAKSFKRQFGALNGLSSSITKSKHITTVKKPWRQSSRYEALGQMLTINTWNDKLAAARVDFSTRGMLNGSCLSEALQELHDSLEGSTSGSDDAESVLVSNNHSDDDYSQDLNADDDKEEAGPIDGPSMMSWLFLFYQEGPAFAGVPSISACPTFNAVQEISVFHSAKATFHALSNSSGVEGYYRETIRSTSRWQTSGIIVPRQDPVLLATGSDTAGVRGLEVARVQLLFSFMLEEELFECALVHEYCKSFTDPDPDNSLWIFEPDYSDGGSRITSVIHLNSIVRAAHLSPVFKDNTPMPREINFSHTLDVFSAFYLNNYIDYHAFETLT</sequence>